<dbReference type="GO" id="GO:0061711">
    <property type="term" value="F:tRNA N(6)-L-threonylcarbamoyladenine synthase activity"/>
    <property type="evidence" value="ECO:0007669"/>
    <property type="project" value="UniProtKB-EC"/>
</dbReference>
<dbReference type="RefSeq" id="WP_316700487.1">
    <property type="nucleotide sequence ID" value="NZ_CP136336.1"/>
</dbReference>
<feature type="domain" description="Gcp-like" evidence="1">
    <location>
        <begin position="36"/>
        <end position="153"/>
    </location>
</feature>
<dbReference type="PANTHER" id="PTHR11735">
    <property type="entry name" value="TRNA N6-ADENOSINE THREONYLCARBAMOYLTRANSFERASE"/>
    <property type="match status" value="1"/>
</dbReference>
<keyword evidence="2" id="KW-0808">Transferase</keyword>
<dbReference type="Proteomes" id="UP001303946">
    <property type="component" value="Chromosome"/>
</dbReference>
<evidence type="ECO:0000313" key="3">
    <source>
        <dbReference type="Proteomes" id="UP001303946"/>
    </source>
</evidence>
<organism evidence="2 3">
    <name type="scientific">Piscinibacter gummiphilus</name>
    <dbReference type="NCBI Taxonomy" id="946333"/>
    <lineage>
        <taxon>Bacteria</taxon>
        <taxon>Pseudomonadati</taxon>
        <taxon>Pseudomonadota</taxon>
        <taxon>Betaproteobacteria</taxon>
        <taxon>Burkholderiales</taxon>
        <taxon>Sphaerotilaceae</taxon>
        <taxon>Piscinibacter</taxon>
    </lineage>
</organism>
<keyword evidence="3" id="KW-1185">Reference proteome</keyword>
<keyword evidence="2" id="KW-0012">Acyltransferase</keyword>
<dbReference type="EC" id="2.3.1.234" evidence="2"/>
<evidence type="ECO:0000313" key="2">
    <source>
        <dbReference type="EMBL" id="WOB07832.1"/>
    </source>
</evidence>
<name>A0ABZ0CS78_9BURK</name>
<dbReference type="InterPro" id="IPR022496">
    <property type="entry name" value="T6A_TsaB"/>
</dbReference>
<dbReference type="PANTHER" id="PTHR11735:SF11">
    <property type="entry name" value="TRNA THREONYLCARBAMOYLADENOSINE BIOSYNTHESIS PROTEIN TSAB"/>
    <property type="match status" value="1"/>
</dbReference>
<protein>
    <submittedName>
        <fullName evidence="2">tRNA (Adenosine(37)-N6)-threonylcarbamoyltransferase complex dimerization subunit type 1 TsaB</fullName>
        <ecNumber evidence="2">2.3.1.234</ecNumber>
    </submittedName>
</protein>
<accession>A0ABZ0CS78</accession>
<gene>
    <name evidence="2" type="primary">tsaB</name>
    <name evidence="2" type="ORF">RXV79_23360</name>
</gene>
<proteinExistence type="predicted"/>
<dbReference type="Gene3D" id="3.30.420.40">
    <property type="match status" value="2"/>
</dbReference>
<dbReference type="EMBL" id="CP136336">
    <property type="protein sequence ID" value="WOB07832.1"/>
    <property type="molecule type" value="Genomic_DNA"/>
</dbReference>
<evidence type="ECO:0000259" key="1">
    <source>
        <dbReference type="Pfam" id="PF00814"/>
    </source>
</evidence>
<dbReference type="Pfam" id="PF00814">
    <property type="entry name" value="TsaD"/>
    <property type="match status" value="1"/>
</dbReference>
<dbReference type="NCBIfam" id="TIGR03725">
    <property type="entry name" value="T6A_YeaZ"/>
    <property type="match status" value="1"/>
</dbReference>
<dbReference type="CDD" id="cd24032">
    <property type="entry name" value="ASKHA_NBD_TsaB"/>
    <property type="match status" value="1"/>
</dbReference>
<sequence length="240" mass="25050">MTRLLAFDTSTDAMSLALLTPQGRRARDEAGGAKASARLLPELLAMLADAGSTLQELDAIAFGCGPGAFTGLRTACSVAQGLAFGASKPVVPVDSLLIVAQDARTQLADDAPAELWVAMDARMDEVYAGAYRWESGRWTVLSAPALYSVEALNAAWQSAPPTLVAGSALDAFGERLALGAAATVPRERSRAAALIEVAAQLLAEGRTVDATHALPVYLRDKVAQTTQEREAARAAKEVAT</sequence>
<dbReference type="InterPro" id="IPR043129">
    <property type="entry name" value="ATPase_NBD"/>
</dbReference>
<dbReference type="InterPro" id="IPR000905">
    <property type="entry name" value="Gcp-like_dom"/>
</dbReference>
<reference evidence="2 3" key="1">
    <citation type="submission" date="2023-10" db="EMBL/GenBank/DDBJ databases">
        <title>Bacteria for the degradation of biodegradable plastic PBAT(Polybutylene adipate terephthalate).</title>
        <authorList>
            <person name="Weon H.-Y."/>
            <person name="Yeon J."/>
        </authorList>
    </citation>
    <scope>NUCLEOTIDE SEQUENCE [LARGE SCALE GENOMIC DNA]</scope>
    <source>
        <strain evidence="2 3">SBD 7-3</strain>
    </source>
</reference>
<dbReference type="SUPFAM" id="SSF53067">
    <property type="entry name" value="Actin-like ATPase domain"/>
    <property type="match status" value="2"/>
</dbReference>